<reference evidence="10 11" key="1">
    <citation type="submission" date="2024-06" db="EMBL/GenBank/DDBJ databases">
        <title>Genomic Encyclopedia of Type Strains, Phase IV (KMG-IV): sequencing the most valuable type-strain genomes for metagenomic binning, comparative biology and taxonomic classification.</title>
        <authorList>
            <person name="Goeker M."/>
        </authorList>
    </citation>
    <scope>NUCLEOTIDE SEQUENCE [LARGE SCALE GENOMIC DNA]</scope>
    <source>
        <strain evidence="10 11">DSM 19730</strain>
    </source>
</reference>
<proteinExistence type="inferred from homology"/>
<dbReference type="SUPFAM" id="SSF161098">
    <property type="entry name" value="MetI-like"/>
    <property type="match status" value="1"/>
</dbReference>
<evidence type="ECO:0000313" key="10">
    <source>
        <dbReference type="EMBL" id="MET3663169.1"/>
    </source>
</evidence>
<evidence type="ECO:0000256" key="6">
    <source>
        <dbReference type="ARBA" id="ARBA00022989"/>
    </source>
</evidence>
<dbReference type="RefSeq" id="WP_354152973.1">
    <property type="nucleotide sequence ID" value="NZ_JBEPMN010000020.1"/>
</dbReference>
<feature type="transmembrane region" description="Helical" evidence="8">
    <location>
        <begin position="53"/>
        <end position="76"/>
    </location>
</feature>
<feature type="transmembrane region" description="Helical" evidence="8">
    <location>
        <begin position="96"/>
        <end position="112"/>
    </location>
</feature>
<gene>
    <name evidence="10" type="ORF">ABID44_003524</name>
</gene>
<comment type="subcellular location">
    <subcellularLocation>
        <location evidence="1">Cell inner membrane</location>
        <topology evidence="1">Multi-pass membrane protein</topology>
    </subcellularLocation>
    <subcellularLocation>
        <location evidence="8">Cell membrane</location>
        <topology evidence="8">Multi-pass membrane protein</topology>
    </subcellularLocation>
</comment>
<feature type="transmembrane region" description="Helical" evidence="8">
    <location>
        <begin position="196"/>
        <end position="218"/>
    </location>
</feature>
<evidence type="ECO:0000313" key="11">
    <source>
        <dbReference type="Proteomes" id="UP001549143"/>
    </source>
</evidence>
<evidence type="ECO:0000259" key="9">
    <source>
        <dbReference type="PROSITE" id="PS50928"/>
    </source>
</evidence>
<evidence type="ECO:0000256" key="7">
    <source>
        <dbReference type="ARBA" id="ARBA00023136"/>
    </source>
</evidence>
<comment type="similarity">
    <text evidence="2">Belongs to the binding-protein-dependent transport system permease family. HisMQ subfamily.</text>
</comment>
<accession>A0ABV2KSX1</accession>
<keyword evidence="6 8" id="KW-1133">Transmembrane helix</keyword>
<dbReference type="InterPro" id="IPR043429">
    <property type="entry name" value="ArtM/GltK/GlnP/TcyL/YhdX-like"/>
</dbReference>
<evidence type="ECO:0000256" key="4">
    <source>
        <dbReference type="ARBA" id="ARBA00022475"/>
    </source>
</evidence>
<evidence type="ECO:0000256" key="3">
    <source>
        <dbReference type="ARBA" id="ARBA00022448"/>
    </source>
</evidence>
<dbReference type="Gene3D" id="1.10.3720.10">
    <property type="entry name" value="MetI-like"/>
    <property type="match status" value="1"/>
</dbReference>
<evidence type="ECO:0000256" key="2">
    <source>
        <dbReference type="ARBA" id="ARBA00010072"/>
    </source>
</evidence>
<feature type="transmembrane region" description="Helical" evidence="8">
    <location>
        <begin position="161"/>
        <end position="184"/>
    </location>
</feature>
<dbReference type="InterPro" id="IPR010065">
    <property type="entry name" value="AA_ABC_transptr_permease_3TM"/>
</dbReference>
<dbReference type="Proteomes" id="UP001549143">
    <property type="component" value="Unassembled WGS sequence"/>
</dbReference>
<dbReference type="PROSITE" id="PS50928">
    <property type="entry name" value="ABC_TM1"/>
    <property type="match status" value="1"/>
</dbReference>
<sequence length="227" mass="25080">MGDFLTILSPPYLQEFANGLLLTLIMTAAFLMLGGLWGVMLTMLRMAPQLDPLVAAYVSIHRNVPLLVQIMFWYFAAPEFMPAFVSEWVNQRSSEIYFAILAISLAFGAYVSEDLRSGIRSLPPVQYEAARAVGLSYVQAMRLVIIPQAARVSLPALTNQFLLYFKGTSIASAIGTAELTHAAYSVNNTTYLTYQTFAVATVLYLVISLVIMAVSARFQSAGQEKRR</sequence>
<evidence type="ECO:0000256" key="1">
    <source>
        <dbReference type="ARBA" id="ARBA00004429"/>
    </source>
</evidence>
<keyword evidence="5 8" id="KW-0812">Transmembrane</keyword>
<feature type="transmembrane region" description="Helical" evidence="8">
    <location>
        <begin position="20"/>
        <end position="41"/>
    </location>
</feature>
<feature type="domain" description="ABC transmembrane type-1" evidence="9">
    <location>
        <begin position="16"/>
        <end position="215"/>
    </location>
</feature>
<organism evidence="10 11">
    <name type="scientific">Aquamicrobium ahrensii</name>
    <dbReference type="NCBI Taxonomy" id="469551"/>
    <lineage>
        <taxon>Bacteria</taxon>
        <taxon>Pseudomonadati</taxon>
        <taxon>Pseudomonadota</taxon>
        <taxon>Alphaproteobacteria</taxon>
        <taxon>Hyphomicrobiales</taxon>
        <taxon>Phyllobacteriaceae</taxon>
        <taxon>Aquamicrobium</taxon>
    </lineage>
</organism>
<dbReference type="InterPro" id="IPR035906">
    <property type="entry name" value="MetI-like_sf"/>
</dbReference>
<dbReference type="NCBIfam" id="TIGR01726">
    <property type="entry name" value="HEQRo_perm_3TM"/>
    <property type="match status" value="1"/>
</dbReference>
<keyword evidence="3 8" id="KW-0813">Transport</keyword>
<keyword evidence="11" id="KW-1185">Reference proteome</keyword>
<dbReference type="Pfam" id="PF00528">
    <property type="entry name" value="BPD_transp_1"/>
    <property type="match status" value="1"/>
</dbReference>
<evidence type="ECO:0000256" key="5">
    <source>
        <dbReference type="ARBA" id="ARBA00022692"/>
    </source>
</evidence>
<dbReference type="EMBL" id="JBEPMN010000020">
    <property type="protein sequence ID" value="MET3663169.1"/>
    <property type="molecule type" value="Genomic_DNA"/>
</dbReference>
<dbReference type="PANTHER" id="PTHR30614">
    <property type="entry name" value="MEMBRANE COMPONENT OF AMINO ACID ABC TRANSPORTER"/>
    <property type="match status" value="1"/>
</dbReference>
<dbReference type="CDD" id="cd06261">
    <property type="entry name" value="TM_PBP2"/>
    <property type="match status" value="1"/>
</dbReference>
<comment type="caution">
    <text evidence="10">The sequence shown here is derived from an EMBL/GenBank/DDBJ whole genome shotgun (WGS) entry which is preliminary data.</text>
</comment>
<dbReference type="InterPro" id="IPR000515">
    <property type="entry name" value="MetI-like"/>
</dbReference>
<keyword evidence="7 8" id="KW-0472">Membrane</keyword>
<dbReference type="PANTHER" id="PTHR30614:SF47">
    <property type="entry name" value="ABC TRANSPORTER PERMEASE"/>
    <property type="match status" value="1"/>
</dbReference>
<name>A0ABV2KSX1_9HYPH</name>
<protein>
    <submittedName>
        <fullName evidence="10">Polar amino acid transport system permease protein</fullName>
    </submittedName>
</protein>
<evidence type="ECO:0000256" key="8">
    <source>
        <dbReference type="RuleBase" id="RU363032"/>
    </source>
</evidence>
<keyword evidence="4" id="KW-1003">Cell membrane</keyword>